<reference evidence="1" key="1">
    <citation type="submission" date="2022-08" db="EMBL/GenBank/DDBJ databases">
        <title>Genome Sequence of Lecanicillium fungicola.</title>
        <authorList>
            <person name="Buettner E."/>
        </authorList>
    </citation>
    <scope>NUCLEOTIDE SEQUENCE</scope>
    <source>
        <strain evidence="1">Babe33</strain>
    </source>
</reference>
<evidence type="ECO:0000313" key="2">
    <source>
        <dbReference type="Proteomes" id="UP001143910"/>
    </source>
</evidence>
<proteinExistence type="predicted"/>
<dbReference type="EMBL" id="JANJQO010002231">
    <property type="protein sequence ID" value="KAJ2967639.1"/>
    <property type="molecule type" value="Genomic_DNA"/>
</dbReference>
<gene>
    <name evidence="1" type="ORF">NQ176_g9564</name>
</gene>
<organism evidence="1 2">
    <name type="scientific">Zarea fungicola</name>
    <dbReference type="NCBI Taxonomy" id="93591"/>
    <lineage>
        <taxon>Eukaryota</taxon>
        <taxon>Fungi</taxon>
        <taxon>Dikarya</taxon>
        <taxon>Ascomycota</taxon>
        <taxon>Pezizomycotina</taxon>
        <taxon>Sordariomycetes</taxon>
        <taxon>Hypocreomycetidae</taxon>
        <taxon>Hypocreales</taxon>
        <taxon>Cordycipitaceae</taxon>
        <taxon>Zarea</taxon>
    </lineage>
</organism>
<dbReference type="Proteomes" id="UP001143910">
    <property type="component" value="Unassembled WGS sequence"/>
</dbReference>
<keyword evidence="2" id="KW-1185">Reference proteome</keyword>
<comment type="caution">
    <text evidence="1">The sequence shown here is derived from an EMBL/GenBank/DDBJ whole genome shotgun (WGS) entry which is preliminary data.</text>
</comment>
<evidence type="ECO:0000313" key="1">
    <source>
        <dbReference type="EMBL" id="KAJ2967639.1"/>
    </source>
</evidence>
<sequence>MADNSLFARHYIDYCYVPGILLVVGVAIVKVEWVIYAIPVAFLFGAYNFWNFQIKKVLKPDTFQEFELKEKTVISHNVAM</sequence>
<protein>
    <submittedName>
        <fullName evidence="1">Uncharacterized protein</fullName>
    </submittedName>
</protein>
<name>A0ACC1MLU9_9HYPO</name>
<accession>A0ACC1MLU9</accession>